<dbReference type="AlphaFoldDB" id="A0A919S135"/>
<evidence type="ECO:0000313" key="1">
    <source>
        <dbReference type="EMBL" id="GIM29872.1"/>
    </source>
</evidence>
<gene>
    <name evidence="1" type="ORF">CPJCM30710_25380</name>
</gene>
<protein>
    <submittedName>
        <fullName evidence="1">Uncharacterized protein</fullName>
    </submittedName>
</protein>
<proteinExistence type="predicted"/>
<reference evidence="1" key="1">
    <citation type="submission" date="2021-03" db="EMBL/GenBank/DDBJ databases">
        <title>Taxonomic study of Clostridium polyendosporum from meadow-gley soil under rice.</title>
        <authorList>
            <person name="Kobayashi H."/>
            <person name="Tanizawa Y."/>
            <person name="Yagura M."/>
        </authorList>
    </citation>
    <scope>NUCLEOTIDE SEQUENCE</scope>
    <source>
        <strain evidence="1">JCM 30710</strain>
    </source>
</reference>
<name>A0A919S135_9CLOT</name>
<dbReference type="EMBL" id="BOPZ01000023">
    <property type="protein sequence ID" value="GIM29872.1"/>
    <property type="molecule type" value="Genomic_DNA"/>
</dbReference>
<organism evidence="1 2">
    <name type="scientific">Clostridium polyendosporum</name>
    <dbReference type="NCBI Taxonomy" id="69208"/>
    <lineage>
        <taxon>Bacteria</taxon>
        <taxon>Bacillati</taxon>
        <taxon>Bacillota</taxon>
        <taxon>Clostridia</taxon>
        <taxon>Eubacteriales</taxon>
        <taxon>Clostridiaceae</taxon>
        <taxon>Clostridium</taxon>
    </lineage>
</organism>
<dbReference type="Proteomes" id="UP000679179">
    <property type="component" value="Unassembled WGS sequence"/>
</dbReference>
<dbReference type="SUPFAM" id="SSF101386">
    <property type="entry name" value="all-alpha NTP pyrophosphatases"/>
    <property type="match status" value="1"/>
</dbReference>
<keyword evidence="2" id="KW-1185">Reference proteome</keyword>
<comment type="caution">
    <text evidence="1">The sequence shown here is derived from an EMBL/GenBank/DDBJ whole genome shotgun (WGS) entry which is preliminary data.</text>
</comment>
<sequence length="100" mass="11813">MKLMVLDRNIKTGESNDSDTIEAIKEKFKEEVNELLQAFESRDWISIAEESFDVIQTLLRVFKLMLKEGYDIEQLNKRHNKKLVNRGWMAKTILEVLVKK</sequence>
<dbReference type="Gene3D" id="1.10.287.1080">
    <property type="entry name" value="MazG-like"/>
    <property type="match status" value="1"/>
</dbReference>
<evidence type="ECO:0000313" key="2">
    <source>
        <dbReference type="Proteomes" id="UP000679179"/>
    </source>
</evidence>
<dbReference type="RefSeq" id="WP_212904556.1">
    <property type="nucleotide sequence ID" value="NZ_BOPZ01000023.1"/>
</dbReference>
<accession>A0A919S135</accession>